<feature type="compositionally biased region" description="Basic residues" evidence="3">
    <location>
        <begin position="79"/>
        <end position="98"/>
    </location>
</feature>
<dbReference type="Gene3D" id="3.30.70.1380">
    <property type="entry name" value="Transcriptional regulatory protein pf0864 domain like"/>
    <property type="match status" value="1"/>
</dbReference>
<keyword evidence="2" id="KW-0456">Lyase</keyword>
<organism evidence="4 5">
    <name type="scientific">Pseudodesulfovibrio hydrargyri</name>
    <dbReference type="NCBI Taxonomy" id="2125990"/>
    <lineage>
        <taxon>Bacteria</taxon>
        <taxon>Pseudomonadati</taxon>
        <taxon>Thermodesulfobacteriota</taxon>
        <taxon>Desulfovibrionia</taxon>
        <taxon>Desulfovibrionales</taxon>
        <taxon>Desulfovibrionaceae</taxon>
    </lineage>
</organism>
<keyword evidence="1 2" id="KW-0533">Nickel</keyword>
<evidence type="ECO:0000256" key="3">
    <source>
        <dbReference type="SAM" id="MobiDB-lite"/>
    </source>
</evidence>
<evidence type="ECO:0000256" key="1">
    <source>
        <dbReference type="ARBA" id="ARBA00022596"/>
    </source>
</evidence>
<proteinExistence type="inferred from homology"/>
<comment type="caution">
    <text evidence="4">The sequence shown here is derived from an EMBL/GenBank/DDBJ whole genome shotgun (WGS) entry which is preliminary data.</text>
</comment>
<evidence type="ECO:0000256" key="2">
    <source>
        <dbReference type="HAMAP-Rule" id="MF_01074"/>
    </source>
</evidence>
<dbReference type="GO" id="GO:0016829">
    <property type="term" value="F:lyase activity"/>
    <property type="evidence" value="ECO:0007669"/>
    <property type="project" value="UniProtKB-UniRule"/>
</dbReference>
<reference evidence="4 5" key="1">
    <citation type="submission" date="2015-09" db="EMBL/GenBank/DDBJ databases">
        <title>Genome of Desulfovibrio dechloracetivorans BerOc1, a mercury methylating strain isolated from highly hydrocarbons and metals contaminated coastal sediments.</title>
        <authorList>
            <person name="Goni Urriza M."/>
            <person name="Gassie C."/>
            <person name="Bouchez O."/>
            <person name="Klopp C."/>
            <person name="Ranchou-Peyruse A."/>
            <person name="Remy G."/>
        </authorList>
    </citation>
    <scope>NUCLEOTIDE SEQUENCE [LARGE SCALE GENOMIC DNA]</scope>
    <source>
        <strain evidence="4 5">BerOc1</strain>
    </source>
</reference>
<dbReference type="PANTHER" id="PTHR36566:SF1">
    <property type="entry name" value="PYRIDINIUM-3,5-BISTHIOCARBOXYLIC ACID MONONUCLEOTIDE NICKEL INSERTION PROTEIN"/>
    <property type="match status" value="1"/>
</dbReference>
<dbReference type="NCBIfam" id="TIGR00299">
    <property type="entry name" value="nickel pincer cofactor biosynthesis protein LarC"/>
    <property type="match status" value="1"/>
</dbReference>
<dbReference type="GO" id="GO:0016151">
    <property type="term" value="F:nickel cation binding"/>
    <property type="evidence" value="ECO:0007669"/>
    <property type="project" value="UniProtKB-UniRule"/>
</dbReference>
<protein>
    <recommendedName>
        <fullName evidence="2">Putative nickel insertion protein</fullName>
    </recommendedName>
</protein>
<name>A0A1J5MQ50_9BACT</name>
<dbReference type="HAMAP" id="MF_01074">
    <property type="entry name" value="LarC"/>
    <property type="match status" value="1"/>
</dbReference>
<dbReference type="InterPro" id="IPR002822">
    <property type="entry name" value="Ni_insertion"/>
</dbReference>
<feature type="region of interest" description="Disordered" evidence="3">
    <location>
        <begin position="72"/>
        <end position="117"/>
    </location>
</feature>
<comment type="similarity">
    <text evidence="2">Belongs to the LarC family.</text>
</comment>
<feature type="compositionally biased region" description="Basic and acidic residues" evidence="3">
    <location>
        <begin position="99"/>
        <end position="115"/>
    </location>
</feature>
<dbReference type="AlphaFoldDB" id="A0A1J5MQ50"/>
<dbReference type="RefSeq" id="WP_071547177.1">
    <property type="nucleotide sequence ID" value="NZ_LKAQ01000005.1"/>
</dbReference>
<evidence type="ECO:0000313" key="4">
    <source>
        <dbReference type="EMBL" id="OIQ48734.1"/>
    </source>
</evidence>
<dbReference type="Proteomes" id="UP000181901">
    <property type="component" value="Unassembled WGS sequence"/>
</dbReference>
<sequence>MKILYYDCFAGISGDMNLAAMIDLGVEPEYLRVELDKLGLGEEFGVDVTPDARNGIHGTRVDVRLAVEAHDHGHDHDHHHAPHAAHGHGHTHDHAHHHDGHEGHVHAHEDGDVTRHAHRPHRNFSDIRKIIMESGLSDEVKETSLGIFRRVAEAESRVHGKPVDEVHFHEVGATDSIVDIVGAAICYHRLGVDAVWVSPVELGSGFVRCAHGVIPVPAPATVEILHGIPTVSGGTDMESTTPTGAAIVAELADEFTSAPAMTVVKTGYGVGHRESLLRPNLLRVHLAEVARSSLSRTSRARLLQCNIDDMTGEMLGHAMDLLLEQGAMDVHFTPIIMKKNRPATTLSLLCAEADEARFKDLLFRHTTTLGVKSLALEKTELERRFDILDTPLGPVTMKRALIDGEVLRSKPEYEECREMARRNGIPLAEVYALIAGLEKE</sequence>
<accession>A0A1J5MQ50</accession>
<keyword evidence="5" id="KW-1185">Reference proteome</keyword>
<dbReference type="EMBL" id="LKAQ01000005">
    <property type="protein sequence ID" value="OIQ48734.1"/>
    <property type="molecule type" value="Genomic_DNA"/>
</dbReference>
<evidence type="ECO:0000313" key="5">
    <source>
        <dbReference type="Proteomes" id="UP000181901"/>
    </source>
</evidence>
<dbReference type="OrthoDB" id="9765625at2"/>
<dbReference type="Pfam" id="PF01969">
    <property type="entry name" value="Ni_insertion"/>
    <property type="match status" value="1"/>
</dbReference>
<dbReference type="Gene3D" id="3.10.20.300">
    <property type="entry name" value="mk0293 like domain"/>
    <property type="match status" value="1"/>
</dbReference>
<gene>
    <name evidence="4" type="ORF">BerOc1_03486</name>
</gene>
<dbReference type="PANTHER" id="PTHR36566">
    <property type="entry name" value="NICKEL INSERTION PROTEIN-RELATED"/>
    <property type="match status" value="1"/>
</dbReference>